<sequence>MFWVFLVGLAFTYVISHWVGRLLARFLGGIEWIAGTHGVSIVIAAVLTTPAASVYGFAISPIYLLCAWFLPQCVWLFKDMTRFTVKEIKASSFADLDQRGLKKASGPAE</sequence>
<keyword evidence="3" id="KW-1185">Reference proteome</keyword>
<dbReference type="EMBL" id="VLLF01000001">
    <property type="protein sequence ID" value="TWI93395.1"/>
    <property type="molecule type" value="Genomic_DNA"/>
</dbReference>
<protein>
    <submittedName>
        <fullName evidence="2">Uncharacterized protein</fullName>
    </submittedName>
</protein>
<dbReference type="OrthoDB" id="9935166at2"/>
<accession>A0A562TIC8</accession>
<dbReference type="Proteomes" id="UP000320593">
    <property type="component" value="Unassembled WGS sequence"/>
</dbReference>
<feature type="transmembrane region" description="Helical" evidence="1">
    <location>
        <begin position="26"/>
        <end position="47"/>
    </location>
</feature>
<keyword evidence="1" id="KW-0472">Membrane</keyword>
<comment type="caution">
    <text evidence="2">The sequence shown here is derived from an EMBL/GenBank/DDBJ whole genome shotgun (WGS) entry which is preliminary data.</text>
</comment>
<evidence type="ECO:0000313" key="2">
    <source>
        <dbReference type="EMBL" id="TWI93395.1"/>
    </source>
</evidence>
<evidence type="ECO:0000256" key="1">
    <source>
        <dbReference type="SAM" id="Phobius"/>
    </source>
</evidence>
<dbReference type="RefSeq" id="WP_145340855.1">
    <property type="nucleotide sequence ID" value="NZ_SMLY01000062.1"/>
</dbReference>
<dbReference type="AlphaFoldDB" id="A0A562TIC8"/>
<proteinExistence type="predicted"/>
<keyword evidence="1" id="KW-1133">Transmembrane helix</keyword>
<name>A0A562TIC8_9HYPH</name>
<keyword evidence="1" id="KW-0812">Transmembrane</keyword>
<feature type="transmembrane region" description="Helical" evidence="1">
    <location>
        <begin position="54"/>
        <end position="77"/>
    </location>
</feature>
<gene>
    <name evidence="2" type="ORF">JM93_00952</name>
</gene>
<reference evidence="2 3" key="1">
    <citation type="submission" date="2019-07" db="EMBL/GenBank/DDBJ databases">
        <title>Genomic Encyclopedia of Archaeal and Bacterial Type Strains, Phase II (KMG-II): from individual species to whole genera.</title>
        <authorList>
            <person name="Goeker M."/>
        </authorList>
    </citation>
    <scope>NUCLEOTIDE SEQUENCE [LARGE SCALE GENOMIC DNA]</scope>
    <source>
        <strain evidence="2 3">ATCC BAA-252</strain>
    </source>
</reference>
<organism evidence="2 3">
    <name type="scientific">Roseibium hamelinense</name>
    <dbReference type="NCBI Taxonomy" id="150831"/>
    <lineage>
        <taxon>Bacteria</taxon>
        <taxon>Pseudomonadati</taxon>
        <taxon>Pseudomonadota</taxon>
        <taxon>Alphaproteobacteria</taxon>
        <taxon>Hyphomicrobiales</taxon>
        <taxon>Stappiaceae</taxon>
        <taxon>Roseibium</taxon>
    </lineage>
</organism>
<evidence type="ECO:0000313" key="3">
    <source>
        <dbReference type="Proteomes" id="UP000320593"/>
    </source>
</evidence>